<dbReference type="Proteomes" id="UP000527355">
    <property type="component" value="Unassembled WGS sequence"/>
</dbReference>
<dbReference type="AlphaFoldDB" id="A0A7J7RRW8"/>
<keyword evidence="2" id="KW-1185">Reference proteome</keyword>
<evidence type="ECO:0000313" key="1">
    <source>
        <dbReference type="EMBL" id="KAF6278883.1"/>
    </source>
</evidence>
<proteinExistence type="predicted"/>
<gene>
    <name evidence="1" type="ORF">mMyoMyo1_010217</name>
</gene>
<sequence length="192" mass="20307">MAPCCTEHPRPGQRRVRVLAAGAGVSGPPPPHYRLLVLSWGSSRQACARHALRQSPRTARRPWLQPSSGRRCDHSVCGGCGSGLGFGHHPQLLADDSNPAPCLSCPGHRGRWGWPARAWSEGGGRAGMSPSAFPCGTWGHLTSSGGTGFPFTPKRPVGGPACQSGTFIVSGRCELFPKMSHHEDKGTPSCLQ</sequence>
<name>A0A7J7RRW8_MYOMY</name>
<comment type="caution">
    <text evidence="1">The sequence shown here is derived from an EMBL/GenBank/DDBJ whole genome shotgun (WGS) entry which is preliminary data.</text>
</comment>
<reference evidence="1 2" key="1">
    <citation type="journal article" date="2020" name="Nature">
        <title>Six reference-quality genomes reveal evolution of bat adaptations.</title>
        <authorList>
            <person name="Jebb D."/>
            <person name="Huang Z."/>
            <person name="Pippel M."/>
            <person name="Hughes G.M."/>
            <person name="Lavrichenko K."/>
            <person name="Devanna P."/>
            <person name="Winkler S."/>
            <person name="Jermiin L.S."/>
            <person name="Skirmuntt E.C."/>
            <person name="Katzourakis A."/>
            <person name="Burkitt-Gray L."/>
            <person name="Ray D.A."/>
            <person name="Sullivan K.A.M."/>
            <person name="Roscito J.G."/>
            <person name="Kirilenko B.M."/>
            <person name="Davalos L.M."/>
            <person name="Corthals A.P."/>
            <person name="Power M.L."/>
            <person name="Jones G."/>
            <person name="Ransome R.D."/>
            <person name="Dechmann D.K.N."/>
            <person name="Locatelli A.G."/>
            <person name="Puechmaille S.J."/>
            <person name="Fedrigo O."/>
            <person name="Jarvis E.D."/>
            <person name="Hiller M."/>
            <person name="Vernes S.C."/>
            <person name="Myers E.W."/>
            <person name="Teeling E.C."/>
        </authorList>
    </citation>
    <scope>NUCLEOTIDE SEQUENCE [LARGE SCALE GENOMIC DNA]</scope>
    <source>
        <strain evidence="1">MMyoMyo1</strain>
        <tissue evidence="1">Flight muscle</tissue>
    </source>
</reference>
<accession>A0A7J7RRW8</accession>
<evidence type="ECO:0000313" key="2">
    <source>
        <dbReference type="Proteomes" id="UP000527355"/>
    </source>
</evidence>
<dbReference type="EMBL" id="JABWUV010000023">
    <property type="protein sequence ID" value="KAF6278883.1"/>
    <property type="molecule type" value="Genomic_DNA"/>
</dbReference>
<protein>
    <submittedName>
        <fullName evidence="1">Uncharacterized protein</fullName>
    </submittedName>
</protein>
<organism evidence="1 2">
    <name type="scientific">Myotis myotis</name>
    <name type="common">Greater mouse-eared bat</name>
    <name type="synonym">Vespertilio myotis</name>
    <dbReference type="NCBI Taxonomy" id="51298"/>
    <lineage>
        <taxon>Eukaryota</taxon>
        <taxon>Metazoa</taxon>
        <taxon>Chordata</taxon>
        <taxon>Craniata</taxon>
        <taxon>Vertebrata</taxon>
        <taxon>Euteleostomi</taxon>
        <taxon>Mammalia</taxon>
        <taxon>Eutheria</taxon>
        <taxon>Laurasiatheria</taxon>
        <taxon>Chiroptera</taxon>
        <taxon>Yangochiroptera</taxon>
        <taxon>Vespertilionidae</taxon>
        <taxon>Myotis</taxon>
    </lineage>
</organism>